<accession>A0ACC5RDI2</accession>
<dbReference type="EMBL" id="JAENHL010000008">
    <property type="protein sequence ID" value="MBK1870703.1"/>
    <property type="molecule type" value="Genomic_DNA"/>
</dbReference>
<name>A0ACC5RDI2_9HYPH</name>
<sequence length="289" mass="31689">MFRMSRAFWLILPGLLLTALVIGLPILILIWTAFHEVSRFGVLLSFNGFANFADVFADPLFYAALLRTIVWTAAVVLGTLLLSLPVALILNEDFAGRGFARLLILLPWSVSLTMTAVVWRWALNGQSGLFNHLLLQLGIIDTPIEWLGTAPLAFMVQIAIAILVSIPFTVTLLLGGLSSIAGDVYEAGAVDGATGWKSFRHITLPLLKPFVNIAIVLNVIYIFNSFPIIWVLTQGGPADGTDILVTYLYKLAFKFGQLGKASVVSLMMFAVLLVFTVVYAALQMRREET</sequence>
<evidence type="ECO:0000313" key="2">
    <source>
        <dbReference type="Proteomes" id="UP000616151"/>
    </source>
</evidence>
<proteinExistence type="predicted"/>
<comment type="caution">
    <text evidence="1">The sequence shown here is derived from an EMBL/GenBank/DDBJ whole genome shotgun (WGS) entry which is preliminary data.</text>
</comment>
<organism evidence="1 2">
    <name type="scientific">Taklimakanibacter albus</name>
    <dbReference type="NCBI Taxonomy" id="2800327"/>
    <lineage>
        <taxon>Bacteria</taxon>
        <taxon>Pseudomonadati</taxon>
        <taxon>Pseudomonadota</taxon>
        <taxon>Alphaproteobacteria</taxon>
        <taxon>Hyphomicrobiales</taxon>
        <taxon>Aestuariivirgaceae</taxon>
        <taxon>Taklimakanibacter</taxon>
    </lineage>
</organism>
<keyword evidence="2" id="KW-1185">Reference proteome</keyword>
<dbReference type="Proteomes" id="UP000616151">
    <property type="component" value="Unassembled WGS sequence"/>
</dbReference>
<reference evidence="1" key="1">
    <citation type="submission" date="2021-01" db="EMBL/GenBank/DDBJ databases">
        <authorList>
            <person name="Sun Q."/>
        </authorList>
    </citation>
    <scope>NUCLEOTIDE SEQUENCE</scope>
    <source>
        <strain evidence="1">YIM B02566</strain>
    </source>
</reference>
<evidence type="ECO:0000313" key="1">
    <source>
        <dbReference type="EMBL" id="MBK1870703.1"/>
    </source>
</evidence>
<gene>
    <name evidence="1" type="ORF">JHL16_30335</name>
</gene>
<protein>
    <submittedName>
        <fullName evidence="1">Sugar ABC transporter permease</fullName>
    </submittedName>
</protein>